<keyword evidence="8" id="KW-1185">Reference proteome</keyword>
<feature type="transmembrane region" description="Helical" evidence="6">
    <location>
        <begin position="181"/>
        <end position="202"/>
    </location>
</feature>
<evidence type="ECO:0000313" key="8">
    <source>
        <dbReference type="Proteomes" id="UP001152607"/>
    </source>
</evidence>
<evidence type="ECO:0000256" key="4">
    <source>
        <dbReference type="ARBA" id="ARBA00022989"/>
    </source>
</evidence>
<evidence type="ECO:0000313" key="7">
    <source>
        <dbReference type="EMBL" id="CAI6333295.1"/>
    </source>
</evidence>
<protein>
    <submittedName>
        <fullName evidence="7">Uncharacterized protein</fullName>
    </submittedName>
</protein>
<dbReference type="Proteomes" id="UP001152607">
    <property type="component" value="Unassembled WGS sequence"/>
</dbReference>
<dbReference type="AlphaFoldDB" id="A0A9W4UC46"/>
<dbReference type="EMBL" id="CAOQHR010000004">
    <property type="protein sequence ID" value="CAI6333295.1"/>
    <property type="molecule type" value="Genomic_DNA"/>
</dbReference>
<sequence length="241" mass="26713">MISSSMRHRLSSKVPVCPRIACRGASHISRNSTYWPRPLSPAKAHPDLHEELSKYLLRTSFPQSSKTRQHFNSKLQFPTKHDNMAFLLPGLRRTLILSTPLILSAPLLARVHRQPILCEGPDPFTKITSDLKNDYAQNAQTPIIKTSGAPNPRALRQVSLGSILGVLAGLGVSVFSKPLAILIGLGIVCVQFLESRGVHIVPYSYLQRRFKQTNVRSLMQNNVAFKLSFGATFALAAFAEF</sequence>
<keyword evidence="4 6" id="KW-1133">Transmembrane helix</keyword>
<evidence type="ECO:0000256" key="1">
    <source>
        <dbReference type="ARBA" id="ARBA00004370"/>
    </source>
</evidence>
<gene>
    <name evidence="7" type="ORF">PDIGIT_LOCUS6333</name>
</gene>
<feature type="transmembrane region" description="Helical" evidence="6">
    <location>
        <begin position="223"/>
        <end position="239"/>
    </location>
</feature>
<comment type="subcellular location">
    <subcellularLocation>
        <location evidence="1">Membrane</location>
    </subcellularLocation>
</comment>
<evidence type="ECO:0000256" key="5">
    <source>
        <dbReference type="ARBA" id="ARBA00023136"/>
    </source>
</evidence>
<dbReference type="Pfam" id="PF04930">
    <property type="entry name" value="FUN14"/>
    <property type="match status" value="1"/>
</dbReference>
<name>A0A9W4UC46_9PLEO</name>
<dbReference type="GO" id="GO:0016020">
    <property type="term" value="C:membrane"/>
    <property type="evidence" value="ECO:0007669"/>
    <property type="project" value="UniProtKB-SubCell"/>
</dbReference>
<evidence type="ECO:0000256" key="6">
    <source>
        <dbReference type="SAM" id="Phobius"/>
    </source>
</evidence>
<keyword evidence="3 6" id="KW-0812">Transmembrane</keyword>
<organism evidence="7 8">
    <name type="scientific">Periconia digitata</name>
    <dbReference type="NCBI Taxonomy" id="1303443"/>
    <lineage>
        <taxon>Eukaryota</taxon>
        <taxon>Fungi</taxon>
        <taxon>Dikarya</taxon>
        <taxon>Ascomycota</taxon>
        <taxon>Pezizomycotina</taxon>
        <taxon>Dothideomycetes</taxon>
        <taxon>Pleosporomycetidae</taxon>
        <taxon>Pleosporales</taxon>
        <taxon>Massarineae</taxon>
        <taxon>Periconiaceae</taxon>
        <taxon>Periconia</taxon>
    </lineage>
</organism>
<dbReference type="InterPro" id="IPR007014">
    <property type="entry name" value="FUN14"/>
</dbReference>
<feature type="transmembrane region" description="Helical" evidence="6">
    <location>
        <begin position="154"/>
        <end position="175"/>
    </location>
</feature>
<dbReference type="OrthoDB" id="3990500at2759"/>
<comment type="caution">
    <text evidence="7">The sequence shown here is derived from an EMBL/GenBank/DDBJ whole genome shotgun (WGS) entry which is preliminary data.</text>
</comment>
<comment type="similarity">
    <text evidence="2">Belongs to the FUN14 family.</text>
</comment>
<keyword evidence="5 6" id="KW-0472">Membrane</keyword>
<evidence type="ECO:0000256" key="2">
    <source>
        <dbReference type="ARBA" id="ARBA00009160"/>
    </source>
</evidence>
<accession>A0A9W4UC46</accession>
<reference evidence="7" key="1">
    <citation type="submission" date="2023-01" db="EMBL/GenBank/DDBJ databases">
        <authorList>
            <person name="Van Ghelder C."/>
            <person name="Rancurel C."/>
        </authorList>
    </citation>
    <scope>NUCLEOTIDE SEQUENCE</scope>
    <source>
        <strain evidence="7">CNCM I-4278</strain>
    </source>
</reference>
<proteinExistence type="inferred from homology"/>
<evidence type="ECO:0000256" key="3">
    <source>
        <dbReference type="ARBA" id="ARBA00022692"/>
    </source>
</evidence>